<dbReference type="AlphaFoldDB" id="A0A4Z2FYP7"/>
<accession>A0A4Z2FYP7</accession>
<protein>
    <submittedName>
        <fullName evidence="1">Uncharacterized protein</fullName>
    </submittedName>
</protein>
<evidence type="ECO:0000313" key="2">
    <source>
        <dbReference type="Proteomes" id="UP000314294"/>
    </source>
</evidence>
<proteinExistence type="predicted"/>
<organism evidence="1 2">
    <name type="scientific">Liparis tanakae</name>
    <name type="common">Tanaka's snailfish</name>
    <dbReference type="NCBI Taxonomy" id="230148"/>
    <lineage>
        <taxon>Eukaryota</taxon>
        <taxon>Metazoa</taxon>
        <taxon>Chordata</taxon>
        <taxon>Craniata</taxon>
        <taxon>Vertebrata</taxon>
        <taxon>Euteleostomi</taxon>
        <taxon>Actinopterygii</taxon>
        <taxon>Neopterygii</taxon>
        <taxon>Teleostei</taxon>
        <taxon>Neoteleostei</taxon>
        <taxon>Acanthomorphata</taxon>
        <taxon>Eupercaria</taxon>
        <taxon>Perciformes</taxon>
        <taxon>Cottioidei</taxon>
        <taxon>Cottales</taxon>
        <taxon>Liparidae</taxon>
        <taxon>Liparis</taxon>
    </lineage>
</organism>
<evidence type="ECO:0000313" key="1">
    <source>
        <dbReference type="EMBL" id="TNN45684.1"/>
    </source>
</evidence>
<gene>
    <name evidence="1" type="ORF">EYF80_044113</name>
</gene>
<keyword evidence="2" id="KW-1185">Reference proteome</keyword>
<dbReference type="EMBL" id="SRLO01000830">
    <property type="protein sequence ID" value="TNN45684.1"/>
    <property type="molecule type" value="Genomic_DNA"/>
</dbReference>
<comment type="caution">
    <text evidence="1">The sequence shown here is derived from an EMBL/GenBank/DDBJ whole genome shotgun (WGS) entry which is preliminary data.</text>
</comment>
<name>A0A4Z2FYP7_9TELE</name>
<reference evidence="1 2" key="1">
    <citation type="submission" date="2019-03" db="EMBL/GenBank/DDBJ databases">
        <title>First draft genome of Liparis tanakae, snailfish: a comprehensive survey of snailfish specific genes.</title>
        <authorList>
            <person name="Kim W."/>
            <person name="Song I."/>
            <person name="Jeong J.-H."/>
            <person name="Kim D."/>
            <person name="Kim S."/>
            <person name="Ryu S."/>
            <person name="Song J.Y."/>
            <person name="Lee S.K."/>
        </authorList>
    </citation>
    <scope>NUCLEOTIDE SEQUENCE [LARGE SCALE GENOMIC DNA]</scope>
    <source>
        <tissue evidence="1">Muscle</tissue>
    </source>
</reference>
<dbReference type="Proteomes" id="UP000314294">
    <property type="component" value="Unassembled WGS sequence"/>
</dbReference>
<sequence>MVIYTRLVWTSETVTAVSGHYDLQQRLGPATGVWLCKRRGRNPESSFGAKLFSKVQRQTAKHRLGLHERRKKKRRKRDGWRVSREPRGTTEALKIVLSTLLGWTRSSSGMCQEVLTHQRTSFVSQSRRTAYTKNNRCDDPLCHRLVSLRVGVAKGNQKSGNT</sequence>